<keyword evidence="4 5" id="KW-0663">Pyridoxal phosphate</keyword>
<dbReference type="InterPro" id="IPR024892">
    <property type="entry name" value="ArAT"/>
</dbReference>
<evidence type="ECO:0000259" key="6">
    <source>
        <dbReference type="Pfam" id="PF00155"/>
    </source>
</evidence>
<accession>A0A1Z4EPQ9</accession>
<sequence length="335" mass="35527">MPGAIKLASNETVFGPLPSVRAAIERATDVVNRYPDNGCVHLKEALAKHVGSGFGPENIAVGCGSVSLCQQLVQITSSVGDEVIFGWRSFELYPPLTQVSGAAAIKVPLAEHTFDLDAMLASVSERTRLIFVCNPNNPTSTVVDPAALERFVQAVPPHILIALDEAYVEYIRDGKAPDSLGLVQEHGNVVVLRTFSKAYGLAGLRIGYAIANPALIRALDQVYVPFTVSSLAQAAAIASVDAADELLARTDAVVAERVRVSDQLRAAGFELPAAQANFVWLPLGPRTPDFVAAAADAGLVVRPYGTDGARVSIGAPDENDALLEFARSWIVRSSE</sequence>
<gene>
    <name evidence="7" type="primary">pat</name>
    <name evidence="7" type="ORF">MSG_04832</name>
</gene>
<dbReference type="Gene3D" id="3.90.1150.10">
    <property type="entry name" value="Aspartate Aminotransferase, domain 1"/>
    <property type="match status" value="1"/>
</dbReference>
<dbReference type="InterPro" id="IPR050106">
    <property type="entry name" value="HistidinolP_aminotransfase"/>
</dbReference>
<dbReference type="GO" id="GO:0030170">
    <property type="term" value="F:pyridoxal phosphate binding"/>
    <property type="evidence" value="ECO:0007669"/>
    <property type="project" value="InterPro"/>
</dbReference>
<keyword evidence="3 7" id="KW-0808">Transferase</keyword>
<evidence type="ECO:0000256" key="3">
    <source>
        <dbReference type="ARBA" id="ARBA00022679"/>
    </source>
</evidence>
<evidence type="ECO:0000256" key="2">
    <source>
        <dbReference type="ARBA" id="ARBA00022576"/>
    </source>
</evidence>
<dbReference type="InterPro" id="IPR015421">
    <property type="entry name" value="PyrdxlP-dep_Trfase_major"/>
</dbReference>
<dbReference type="InterPro" id="IPR015424">
    <property type="entry name" value="PyrdxlP-dep_Trfase"/>
</dbReference>
<evidence type="ECO:0000313" key="7">
    <source>
        <dbReference type="EMBL" id="BAX94939.1"/>
    </source>
</evidence>
<dbReference type="InterPro" id="IPR015422">
    <property type="entry name" value="PyrdxlP-dep_Trfase_small"/>
</dbReference>
<keyword evidence="8" id="KW-1185">Reference proteome</keyword>
<comment type="cofactor">
    <cofactor evidence="1 5">
        <name>pyridoxal 5'-phosphate</name>
        <dbReference type="ChEBI" id="CHEBI:597326"/>
    </cofactor>
</comment>
<evidence type="ECO:0000256" key="5">
    <source>
        <dbReference type="RuleBase" id="RU003693"/>
    </source>
</evidence>
<dbReference type="KEGG" id="mshg:MSG_04832"/>
<dbReference type="CDD" id="cd00609">
    <property type="entry name" value="AAT_like"/>
    <property type="match status" value="1"/>
</dbReference>
<comment type="similarity">
    <text evidence="5">Belongs to the class-II pyridoxal-phosphate-dependent aminotransferase family.</text>
</comment>
<dbReference type="InterPro" id="IPR001917">
    <property type="entry name" value="Aminotrans_II_pyridoxalP_BS"/>
</dbReference>
<dbReference type="PANTHER" id="PTHR43643:SF3">
    <property type="entry name" value="HISTIDINOL-PHOSPHATE AMINOTRANSFERASE"/>
    <property type="match status" value="1"/>
</dbReference>
<dbReference type="PANTHER" id="PTHR43643">
    <property type="entry name" value="HISTIDINOL-PHOSPHATE AMINOTRANSFERASE 2"/>
    <property type="match status" value="1"/>
</dbReference>
<dbReference type="PROSITE" id="PS00599">
    <property type="entry name" value="AA_TRANSFER_CLASS_2"/>
    <property type="match status" value="1"/>
</dbReference>
<dbReference type="InterPro" id="IPR004839">
    <property type="entry name" value="Aminotransferase_I/II_large"/>
</dbReference>
<protein>
    <submittedName>
        <fullName evidence="7">Putative phenylalanine aminotransferase</fullName>
    </submittedName>
</protein>
<keyword evidence="2 7" id="KW-0032">Aminotransferase</keyword>
<dbReference type="Proteomes" id="UP000217736">
    <property type="component" value="Chromosome"/>
</dbReference>
<dbReference type="SUPFAM" id="SSF53383">
    <property type="entry name" value="PLP-dependent transferases"/>
    <property type="match status" value="1"/>
</dbReference>
<reference evidence="8" key="1">
    <citation type="submission" date="2017-06" db="EMBL/GenBank/DDBJ databases">
        <title>Complete Genome Sequence of Mycobacterium shigaense.</title>
        <authorList>
            <person name="Fukano H."/>
            <person name="Yoshida M."/>
            <person name="Kazumi Y."/>
            <person name="Ogura Y."/>
            <person name="Mitarai S."/>
            <person name="Hayashi T."/>
            <person name="Hoshino Y."/>
        </authorList>
    </citation>
    <scope>NUCLEOTIDE SEQUENCE [LARGE SCALE GENOMIC DNA]</scope>
    <source>
        <strain evidence="8">UN-152</strain>
    </source>
</reference>
<evidence type="ECO:0000256" key="1">
    <source>
        <dbReference type="ARBA" id="ARBA00001933"/>
    </source>
</evidence>
<dbReference type="NCBIfam" id="NF002878">
    <property type="entry name" value="PRK03321.1"/>
    <property type="match status" value="1"/>
</dbReference>
<name>A0A1Z4EPQ9_9MYCO</name>
<organism evidence="7 8">
    <name type="scientific">Mycobacterium shigaense</name>
    <dbReference type="NCBI Taxonomy" id="722731"/>
    <lineage>
        <taxon>Bacteria</taxon>
        <taxon>Bacillati</taxon>
        <taxon>Actinomycetota</taxon>
        <taxon>Actinomycetes</taxon>
        <taxon>Mycobacteriales</taxon>
        <taxon>Mycobacteriaceae</taxon>
        <taxon>Mycobacterium</taxon>
        <taxon>Mycobacterium simiae complex</taxon>
    </lineage>
</organism>
<dbReference type="AlphaFoldDB" id="A0A1Z4EPQ9"/>
<dbReference type="Pfam" id="PF00155">
    <property type="entry name" value="Aminotran_1_2"/>
    <property type="match status" value="1"/>
</dbReference>
<feature type="domain" description="Aminotransferase class I/classII large" evidence="6">
    <location>
        <begin position="5"/>
        <end position="323"/>
    </location>
</feature>
<dbReference type="GO" id="GO:0008483">
    <property type="term" value="F:transaminase activity"/>
    <property type="evidence" value="ECO:0007669"/>
    <property type="project" value="UniProtKB-KW"/>
</dbReference>
<evidence type="ECO:0000256" key="4">
    <source>
        <dbReference type="ARBA" id="ARBA00022898"/>
    </source>
</evidence>
<proteinExistence type="inferred from homology"/>
<dbReference type="EMBL" id="AP018164">
    <property type="protein sequence ID" value="BAX94939.1"/>
    <property type="molecule type" value="Genomic_DNA"/>
</dbReference>
<evidence type="ECO:0000313" key="8">
    <source>
        <dbReference type="Proteomes" id="UP000217736"/>
    </source>
</evidence>
<dbReference type="Gene3D" id="3.40.640.10">
    <property type="entry name" value="Type I PLP-dependent aspartate aminotransferase-like (Major domain)"/>
    <property type="match status" value="1"/>
</dbReference>